<evidence type="ECO:0000256" key="1">
    <source>
        <dbReference type="SAM" id="MobiDB-lite"/>
    </source>
</evidence>
<sequence>MDPTDRCPECGTTDDVHDPGCMYPYRPTDGEPTPWGVLGDDPDPIREDLTEAGARALLKALEEAGRTDCYAEHEATGETIEKPDGPILA</sequence>
<proteinExistence type="predicted"/>
<dbReference type="RefSeq" id="WP_345432108.1">
    <property type="nucleotide sequence ID" value="NZ_BAABHK010000004.1"/>
</dbReference>
<keyword evidence="3" id="KW-1185">Reference proteome</keyword>
<gene>
    <name evidence="2" type="ORF">GCM10023196_037180</name>
</gene>
<evidence type="ECO:0000313" key="2">
    <source>
        <dbReference type="EMBL" id="GAA4626931.1"/>
    </source>
</evidence>
<feature type="region of interest" description="Disordered" evidence="1">
    <location>
        <begin position="1"/>
        <end position="35"/>
    </location>
</feature>
<dbReference type="Proteomes" id="UP001501442">
    <property type="component" value="Unassembled WGS sequence"/>
</dbReference>
<accession>A0ABP8UB86</accession>
<reference evidence="3" key="1">
    <citation type="journal article" date="2019" name="Int. J. Syst. Evol. Microbiol.">
        <title>The Global Catalogue of Microorganisms (GCM) 10K type strain sequencing project: providing services to taxonomists for standard genome sequencing and annotation.</title>
        <authorList>
            <consortium name="The Broad Institute Genomics Platform"/>
            <consortium name="The Broad Institute Genome Sequencing Center for Infectious Disease"/>
            <person name="Wu L."/>
            <person name="Ma J."/>
        </authorList>
    </citation>
    <scope>NUCLEOTIDE SEQUENCE [LARGE SCALE GENOMIC DNA]</scope>
    <source>
        <strain evidence="3">JCM 17939</strain>
    </source>
</reference>
<organism evidence="2 3">
    <name type="scientific">Actinoallomurus vinaceus</name>
    <dbReference type="NCBI Taxonomy" id="1080074"/>
    <lineage>
        <taxon>Bacteria</taxon>
        <taxon>Bacillati</taxon>
        <taxon>Actinomycetota</taxon>
        <taxon>Actinomycetes</taxon>
        <taxon>Streptosporangiales</taxon>
        <taxon>Thermomonosporaceae</taxon>
        <taxon>Actinoallomurus</taxon>
    </lineage>
</organism>
<evidence type="ECO:0000313" key="3">
    <source>
        <dbReference type="Proteomes" id="UP001501442"/>
    </source>
</evidence>
<name>A0ABP8UB86_9ACTN</name>
<feature type="compositionally biased region" description="Basic and acidic residues" evidence="1">
    <location>
        <begin position="1"/>
        <end position="18"/>
    </location>
</feature>
<protein>
    <submittedName>
        <fullName evidence="2">Uncharacterized protein</fullName>
    </submittedName>
</protein>
<comment type="caution">
    <text evidence="2">The sequence shown here is derived from an EMBL/GenBank/DDBJ whole genome shotgun (WGS) entry which is preliminary data.</text>
</comment>
<dbReference type="EMBL" id="BAABHK010000004">
    <property type="protein sequence ID" value="GAA4626931.1"/>
    <property type="molecule type" value="Genomic_DNA"/>
</dbReference>